<evidence type="ECO:0000256" key="8">
    <source>
        <dbReference type="ARBA" id="ARBA00022737"/>
    </source>
</evidence>
<keyword evidence="17" id="KW-0464">Manganese</keyword>
<dbReference type="PRINTS" id="PR00109">
    <property type="entry name" value="TYRKINASE"/>
</dbReference>
<keyword evidence="25" id="KW-1185">Reference proteome</keyword>
<evidence type="ECO:0000256" key="5">
    <source>
        <dbReference type="ARBA" id="ARBA00022685"/>
    </source>
</evidence>
<dbReference type="Gene3D" id="1.10.510.10">
    <property type="entry name" value="Transferase(Phosphotransferase) domain 1"/>
    <property type="match status" value="1"/>
</dbReference>
<dbReference type="EMBL" id="LWCA01000922">
    <property type="protein sequence ID" value="OAF66478.1"/>
    <property type="molecule type" value="Genomic_DNA"/>
</dbReference>
<dbReference type="PROSITE" id="PS00239">
    <property type="entry name" value="RECEPTOR_TYR_KIN_II"/>
    <property type="match status" value="1"/>
</dbReference>
<dbReference type="GO" id="GO:0004714">
    <property type="term" value="F:transmembrane receptor protein tyrosine kinase activity"/>
    <property type="evidence" value="ECO:0007669"/>
    <property type="project" value="UniProtKB-EC"/>
</dbReference>
<gene>
    <name evidence="24" type="ORF">A3Q56_05795</name>
</gene>
<dbReference type="InterPro" id="IPR011009">
    <property type="entry name" value="Kinase-like_dom_sf"/>
</dbReference>
<keyword evidence="7" id="KW-0732">Signal</keyword>
<dbReference type="InterPro" id="IPR017441">
    <property type="entry name" value="Protein_kinase_ATP_BS"/>
</dbReference>
<evidence type="ECO:0000256" key="14">
    <source>
        <dbReference type="ARBA" id="ARBA00023137"/>
    </source>
</evidence>
<dbReference type="PROSITE" id="PS50853">
    <property type="entry name" value="FN3"/>
    <property type="match status" value="1"/>
</dbReference>
<evidence type="ECO:0000259" key="23">
    <source>
        <dbReference type="PROSITE" id="PS50853"/>
    </source>
</evidence>
<sequence length="1038" mass="121083">MLYMNMKGPDYIANELTKNLGEIREVRDYVVIKQSYSLLSLNFLKKLEIIHGNQLLNGKYAFVVRDNNNLQEIWSTKYRNPLIIGGHGLFYFYGNRHLCPTIIMDFIASCNFLYRNKSDILSLHSGTEVSLTENGDKMACNILKIETRFTVISHNSVLIRWKRVEIEDYRQLISYQIFYRESVSRNISIFESRDVCDSNVWHNREVFVEHTQKNIGQFLSNLNPWTQYVYYIQTNILSLSQQRALYDQRNYCINKLIFISEKSIDSYINETFNPYEICKKYRDKFNTHAPPEIDEFPTNLIENKYQKIDSNVRESQILFEDYIQSNIFLKRPNVNNYLSKKFTRSLVHSNDTSPLNSNTDSEKVTTINLDHNFNNFSISSLNYFTPYKIEIFACNQNHENIKLCSVEPAIIFFRTRPSHFADTLNISLLHTFNVSHRSFWLKWRLPLKPNSRILSHEIEIHRLQHNVKPDIICIPDIMYRKNNGTIQISELSHGNYSYKVRVISLAGNGSWTPKSYIFIYKPSISFSYTTIVGITLTVIVLFIIFICCISMLILKHRLRKALPEHIIYTSTNPEYFSTSKMYVPDEWEVDIQFVSYHKQLGKGTFGMVYSGMASHLKGYGEQNVKCAVKTVNKGASIQDKILFLKEATLMKEFNCSHVNFGPMPTLDEIANFLVDIADGMVYLGHKKFVHRDLAARNCLVNYDNIAKIGDFGLTRDIYESDYYRKDGKSILPVRWMSPESLRDGIFTCSSDVWSFGILTWELVTMVEQPYQGLGNEQVLKYVVSGKIMEKPYFCPDFLYAIMESCWMFHPNARMKFEDIIKSLESYTKDPDFKNRAYIYSDEYKNYINVTNVKSCTFKQDLLEDSIKDLNDEFHKQFVDFSNQEDVSNSDSDIEISEKIIKKKRNKVISNSSTLDLYLTLNNTNSKNMEKSIEFEPLNTIRNHVNFSNIIDQCDNFSIPVKQEIEKSSSVNTEFMDYHQTNNMAKYRRFLRNLFRRTKKSLPVNGKKNSCKPIKSILLNPLNSNISKTSGFVSDNDIS</sequence>
<organism evidence="24 25">
    <name type="scientific">Intoshia linei</name>
    <dbReference type="NCBI Taxonomy" id="1819745"/>
    <lineage>
        <taxon>Eukaryota</taxon>
        <taxon>Metazoa</taxon>
        <taxon>Spiralia</taxon>
        <taxon>Lophotrochozoa</taxon>
        <taxon>Mesozoa</taxon>
        <taxon>Orthonectida</taxon>
        <taxon>Rhopaluridae</taxon>
        <taxon>Intoshia</taxon>
    </lineage>
</organism>
<evidence type="ECO:0000256" key="20">
    <source>
        <dbReference type="RuleBase" id="RU000312"/>
    </source>
</evidence>
<dbReference type="Gene3D" id="3.80.20.20">
    <property type="entry name" value="Receptor L-domain"/>
    <property type="match status" value="1"/>
</dbReference>
<dbReference type="InterPro" id="IPR050122">
    <property type="entry name" value="RTK"/>
</dbReference>
<dbReference type="GO" id="GO:0005524">
    <property type="term" value="F:ATP binding"/>
    <property type="evidence" value="ECO:0007669"/>
    <property type="project" value="UniProtKB-UniRule"/>
</dbReference>
<comment type="subcellular location">
    <subcellularLocation>
        <location evidence="2">Membrane</location>
        <topology evidence="2">Single-pass type I membrane protein</topology>
    </subcellularLocation>
</comment>
<dbReference type="InterPro" id="IPR020635">
    <property type="entry name" value="Tyr_kinase_cat_dom"/>
</dbReference>
<dbReference type="GO" id="GO:0005886">
    <property type="term" value="C:plasma membrane"/>
    <property type="evidence" value="ECO:0007669"/>
    <property type="project" value="TreeGrafter"/>
</dbReference>
<dbReference type="GO" id="GO:0043235">
    <property type="term" value="C:receptor complex"/>
    <property type="evidence" value="ECO:0007669"/>
    <property type="project" value="TreeGrafter"/>
</dbReference>
<keyword evidence="8" id="KW-0677">Repeat</keyword>
<evidence type="ECO:0000313" key="24">
    <source>
        <dbReference type="EMBL" id="OAF66478.1"/>
    </source>
</evidence>
<dbReference type="Gene3D" id="3.30.200.20">
    <property type="entry name" value="Phosphorylase Kinase, domain 1"/>
    <property type="match status" value="1"/>
</dbReference>
<dbReference type="InterPro" id="IPR003961">
    <property type="entry name" value="FN3_dom"/>
</dbReference>
<dbReference type="PROSITE" id="PS50011">
    <property type="entry name" value="PROTEIN_KINASE_DOM"/>
    <property type="match status" value="1"/>
</dbReference>
<dbReference type="GO" id="GO:0007169">
    <property type="term" value="P:cell surface receptor protein tyrosine kinase signaling pathway"/>
    <property type="evidence" value="ECO:0007669"/>
    <property type="project" value="InterPro"/>
</dbReference>
<dbReference type="EC" id="2.7.10.1" evidence="20"/>
<keyword evidence="9 19" id="KW-0547">Nucleotide-binding</keyword>
<keyword evidence="4" id="KW-0808">Transferase</keyword>
<protein>
    <recommendedName>
        <fullName evidence="20">Tyrosine-protein kinase receptor</fullName>
        <ecNumber evidence="20">2.7.10.1</ecNumber>
    </recommendedName>
</protein>
<dbReference type="InterPro" id="IPR036116">
    <property type="entry name" value="FN3_sf"/>
</dbReference>
<dbReference type="Proteomes" id="UP000078046">
    <property type="component" value="Unassembled WGS sequence"/>
</dbReference>
<dbReference type="InterPro" id="IPR008266">
    <property type="entry name" value="Tyr_kinase_AS"/>
</dbReference>
<evidence type="ECO:0000256" key="7">
    <source>
        <dbReference type="ARBA" id="ARBA00022729"/>
    </source>
</evidence>
<dbReference type="PROSITE" id="PS00109">
    <property type="entry name" value="PROTEIN_KINASE_TYR"/>
    <property type="match status" value="1"/>
</dbReference>
<dbReference type="InterPro" id="IPR013783">
    <property type="entry name" value="Ig-like_fold"/>
</dbReference>
<dbReference type="InterPro" id="IPR002011">
    <property type="entry name" value="Tyr_kinase_rcpt_2_CS"/>
</dbReference>
<feature type="domain" description="Fibronectin type-III" evidence="23">
    <location>
        <begin position="425"/>
        <end position="523"/>
    </location>
</feature>
<keyword evidence="3 20" id="KW-0597">Phosphoprotein</keyword>
<dbReference type="InterPro" id="IPR000494">
    <property type="entry name" value="Rcpt_L-dom"/>
</dbReference>
<feature type="binding site" evidence="19">
    <location>
        <position position="629"/>
    </location>
    <ligand>
        <name>ATP</name>
        <dbReference type="ChEBI" id="CHEBI:30616"/>
    </ligand>
</feature>
<keyword evidence="11 19" id="KW-0067">ATP-binding</keyword>
<dbReference type="CDD" id="cd00063">
    <property type="entry name" value="FN3"/>
    <property type="match status" value="1"/>
</dbReference>
<keyword evidence="6 20" id="KW-0812">Transmembrane</keyword>
<feature type="transmembrane region" description="Helical" evidence="21">
    <location>
        <begin position="531"/>
        <end position="554"/>
    </location>
</feature>
<dbReference type="SUPFAM" id="SSF52058">
    <property type="entry name" value="L domain-like"/>
    <property type="match status" value="1"/>
</dbReference>
<comment type="catalytic activity">
    <reaction evidence="18 20">
        <text>L-tyrosyl-[protein] + ATP = O-phospho-L-tyrosyl-[protein] + ADP + H(+)</text>
        <dbReference type="Rhea" id="RHEA:10596"/>
        <dbReference type="Rhea" id="RHEA-COMP:10136"/>
        <dbReference type="Rhea" id="RHEA-COMP:20101"/>
        <dbReference type="ChEBI" id="CHEBI:15378"/>
        <dbReference type="ChEBI" id="CHEBI:30616"/>
        <dbReference type="ChEBI" id="CHEBI:46858"/>
        <dbReference type="ChEBI" id="CHEBI:61978"/>
        <dbReference type="ChEBI" id="CHEBI:456216"/>
        <dbReference type="EC" id="2.7.10.1"/>
    </reaction>
</comment>
<dbReference type="SMART" id="SM00219">
    <property type="entry name" value="TyrKc"/>
    <property type="match status" value="1"/>
</dbReference>
<evidence type="ECO:0000256" key="15">
    <source>
        <dbReference type="ARBA" id="ARBA00023170"/>
    </source>
</evidence>
<evidence type="ECO:0000256" key="9">
    <source>
        <dbReference type="ARBA" id="ARBA00022741"/>
    </source>
</evidence>
<evidence type="ECO:0000256" key="10">
    <source>
        <dbReference type="ARBA" id="ARBA00022777"/>
    </source>
</evidence>
<dbReference type="InterPro" id="IPR036941">
    <property type="entry name" value="Rcpt_L-dom_sf"/>
</dbReference>
<dbReference type="AlphaFoldDB" id="A0A177AWS4"/>
<dbReference type="SUPFAM" id="SSF56112">
    <property type="entry name" value="Protein kinase-like (PK-like)"/>
    <property type="match status" value="1"/>
</dbReference>
<name>A0A177AWS4_9BILA</name>
<dbReference type="FunFam" id="1.10.510.10:FF:000554">
    <property type="entry name" value="Predicted protein"/>
    <property type="match status" value="1"/>
</dbReference>
<dbReference type="PANTHER" id="PTHR24416">
    <property type="entry name" value="TYROSINE-PROTEIN KINASE RECEPTOR"/>
    <property type="match status" value="1"/>
</dbReference>
<dbReference type="Pfam" id="PF07714">
    <property type="entry name" value="PK_Tyr_Ser-Thr"/>
    <property type="match status" value="2"/>
</dbReference>
<reference evidence="24 25" key="1">
    <citation type="submission" date="2016-04" db="EMBL/GenBank/DDBJ databases">
        <title>The genome of Intoshia linei affirms orthonectids as highly simplified spiralians.</title>
        <authorList>
            <person name="Mikhailov K.V."/>
            <person name="Slusarev G.S."/>
            <person name="Nikitin M.A."/>
            <person name="Logacheva M.D."/>
            <person name="Penin A."/>
            <person name="Aleoshin V."/>
            <person name="Panchin Y.V."/>
        </authorList>
    </citation>
    <scope>NUCLEOTIDE SEQUENCE [LARGE SCALE GENOMIC DNA]</scope>
    <source>
        <strain evidence="24">Intl2013</strain>
        <tissue evidence="24">Whole animal</tissue>
    </source>
</reference>
<evidence type="ECO:0000256" key="6">
    <source>
        <dbReference type="ARBA" id="ARBA00022692"/>
    </source>
</evidence>
<evidence type="ECO:0000256" key="3">
    <source>
        <dbReference type="ARBA" id="ARBA00022553"/>
    </source>
</evidence>
<keyword evidence="16" id="KW-0325">Glycoprotein</keyword>
<dbReference type="OrthoDB" id="5809444at2759"/>
<keyword evidence="14" id="KW-0829">Tyrosine-protein kinase</keyword>
<proteinExistence type="inferred from homology"/>
<dbReference type="InterPro" id="IPR001245">
    <property type="entry name" value="Ser-Thr/Tyr_kinase_cat_dom"/>
</dbReference>
<evidence type="ECO:0000256" key="2">
    <source>
        <dbReference type="ARBA" id="ARBA00004479"/>
    </source>
</evidence>
<evidence type="ECO:0000256" key="19">
    <source>
        <dbReference type="PROSITE-ProRule" id="PRU10141"/>
    </source>
</evidence>
<dbReference type="Gene3D" id="2.60.40.10">
    <property type="entry name" value="Immunoglobulins"/>
    <property type="match status" value="3"/>
</dbReference>
<evidence type="ECO:0000256" key="21">
    <source>
        <dbReference type="SAM" id="Phobius"/>
    </source>
</evidence>
<dbReference type="PANTHER" id="PTHR24416:SF525">
    <property type="entry name" value="INSULIN-LIKE RECEPTOR"/>
    <property type="match status" value="1"/>
</dbReference>
<keyword evidence="13 21" id="KW-0472">Membrane</keyword>
<evidence type="ECO:0000256" key="16">
    <source>
        <dbReference type="ARBA" id="ARBA00023180"/>
    </source>
</evidence>
<keyword evidence="10" id="KW-0418">Kinase</keyword>
<comment type="caution">
    <text evidence="24">The sequence shown here is derived from an EMBL/GenBank/DDBJ whole genome shotgun (WGS) entry which is preliminary data.</text>
</comment>
<evidence type="ECO:0000256" key="11">
    <source>
        <dbReference type="ARBA" id="ARBA00022840"/>
    </source>
</evidence>
<dbReference type="PROSITE" id="PS00107">
    <property type="entry name" value="PROTEIN_KINASE_ATP"/>
    <property type="match status" value="1"/>
</dbReference>
<keyword evidence="12 21" id="KW-1133">Transmembrane helix</keyword>
<evidence type="ECO:0000256" key="12">
    <source>
        <dbReference type="ARBA" id="ARBA00022989"/>
    </source>
</evidence>
<dbReference type="SUPFAM" id="SSF49265">
    <property type="entry name" value="Fibronectin type III"/>
    <property type="match status" value="2"/>
</dbReference>
<dbReference type="Pfam" id="PF01030">
    <property type="entry name" value="Recep_L_domain"/>
    <property type="match status" value="1"/>
</dbReference>
<evidence type="ECO:0000313" key="25">
    <source>
        <dbReference type="Proteomes" id="UP000078046"/>
    </source>
</evidence>
<keyword evidence="15 20" id="KW-0675">Receptor</keyword>
<dbReference type="InterPro" id="IPR000719">
    <property type="entry name" value="Prot_kinase_dom"/>
</dbReference>
<comment type="similarity">
    <text evidence="20">Belongs to the protein kinase superfamily. Tyr protein kinase family. Insulin receptor subfamily.</text>
</comment>
<evidence type="ECO:0000256" key="4">
    <source>
        <dbReference type="ARBA" id="ARBA00022679"/>
    </source>
</evidence>
<comment type="cofactor">
    <cofactor evidence="1">
        <name>Mn(2+)</name>
        <dbReference type="ChEBI" id="CHEBI:29035"/>
    </cofactor>
</comment>
<evidence type="ECO:0000259" key="22">
    <source>
        <dbReference type="PROSITE" id="PS50011"/>
    </source>
</evidence>
<keyword evidence="5" id="KW-0165">Cleavage on pair of basic residues</keyword>
<evidence type="ECO:0000256" key="17">
    <source>
        <dbReference type="ARBA" id="ARBA00023211"/>
    </source>
</evidence>
<feature type="domain" description="Protein kinase" evidence="22">
    <location>
        <begin position="594"/>
        <end position="827"/>
    </location>
</feature>
<evidence type="ECO:0000256" key="13">
    <source>
        <dbReference type="ARBA" id="ARBA00023136"/>
    </source>
</evidence>
<evidence type="ECO:0000256" key="18">
    <source>
        <dbReference type="ARBA" id="ARBA00051243"/>
    </source>
</evidence>
<accession>A0A177AWS4</accession>
<evidence type="ECO:0000256" key="1">
    <source>
        <dbReference type="ARBA" id="ARBA00001936"/>
    </source>
</evidence>